<accession>A0A7G2A7K9</accession>
<protein>
    <submittedName>
        <fullName evidence="2">E4 protein</fullName>
    </submittedName>
</protein>
<dbReference type="EMBL" id="LR861930">
    <property type="protein sequence ID" value="CAD1807684.1"/>
    <property type="molecule type" value="Genomic_DNA"/>
</dbReference>
<feature type="region of interest" description="Disordered" evidence="1">
    <location>
        <begin position="1"/>
        <end position="62"/>
    </location>
</feature>
<evidence type="ECO:0000313" key="2">
    <source>
        <dbReference type="EMBL" id="CAD1807684.1"/>
    </source>
</evidence>
<organism evidence="2">
    <name type="scientific">human papillomavirus 101</name>
    <dbReference type="NCBI Taxonomy" id="915425"/>
    <lineage>
        <taxon>Viruses</taxon>
        <taxon>Monodnaviria</taxon>
        <taxon>Shotokuvirae</taxon>
        <taxon>Cossaviricota</taxon>
        <taxon>Papovaviricetes</taxon>
        <taxon>Zurhausenvirales</taxon>
        <taxon>Papillomaviridae</taxon>
        <taxon>Firstpapillomavirinae</taxon>
        <taxon>Gammapapillomavirus</taxon>
        <taxon>Gammapapillomavirus 6</taxon>
    </lineage>
</organism>
<name>A0A7G2A7K9_9PAPI</name>
<reference evidence="2" key="1">
    <citation type="submission" date="2020-07" db="EMBL/GenBank/DDBJ databases">
        <authorList>
            <person name="Wienecke-Baldacchino K A."/>
        </authorList>
    </citation>
    <scope>NUCLEOTIDE SEQUENCE</scope>
    <source>
        <strain evidence="2">LNS5859951_HPV101</strain>
    </source>
</reference>
<proteinExistence type="predicted"/>
<sequence>MPLPDTTRGGLGDLLKDPNRPPAHPRHRRPKATPLDTIPEGDESNKENINPNGPGGDPSLLSSLLHQWGKDIDCLIDTIVRDLQDYKKRLGIHQ</sequence>
<evidence type="ECO:0000256" key="1">
    <source>
        <dbReference type="SAM" id="MobiDB-lite"/>
    </source>
</evidence>